<comment type="catalytic activity">
    <reaction evidence="1 9">
        <text>N-(5-phospho-beta-D-ribosyl)anthranilate = 1-(2-carboxyphenylamino)-1-deoxy-D-ribulose 5-phosphate</text>
        <dbReference type="Rhea" id="RHEA:21540"/>
        <dbReference type="ChEBI" id="CHEBI:18277"/>
        <dbReference type="ChEBI" id="CHEBI:58613"/>
        <dbReference type="EC" id="5.3.1.24"/>
    </reaction>
</comment>
<dbReference type="CDD" id="cd00405">
    <property type="entry name" value="PRAI"/>
    <property type="match status" value="1"/>
</dbReference>
<dbReference type="RefSeq" id="WP_282201075.1">
    <property type="nucleotide sequence ID" value="NZ_BOQE01000001.1"/>
</dbReference>
<feature type="domain" description="N-(5'phosphoribosyl) anthranilate isomerase (PRAI)" evidence="10">
    <location>
        <begin position="5"/>
        <end position="206"/>
    </location>
</feature>
<accession>A0AAV4LL99</accession>
<keyword evidence="7 9" id="KW-0057">Aromatic amino acid biosynthesis</keyword>
<dbReference type="EC" id="5.3.1.24" evidence="3 9"/>
<keyword evidence="12" id="KW-1185">Reference proteome</keyword>
<dbReference type="Pfam" id="PF00697">
    <property type="entry name" value="PRAI"/>
    <property type="match status" value="1"/>
</dbReference>
<dbReference type="GO" id="GO:0004640">
    <property type="term" value="F:phosphoribosylanthranilate isomerase activity"/>
    <property type="evidence" value="ECO:0007669"/>
    <property type="project" value="UniProtKB-UniRule"/>
</dbReference>
<gene>
    <name evidence="9 11" type="primary">trpF</name>
    <name evidence="11" type="ORF">DNHGIG_37230</name>
</gene>
<evidence type="ECO:0000256" key="6">
    <source>
        <dbReference type="ARBA" id="ARBA00022822"/>
    </source>
</evidence>
<dbReference type="AlphaFoldDB" id="A0AAV4LL99"/>
<evidence type="ECO:0000313" key="11">
    <source>
        <dbReference type="EMBL" id="GIM48174.1"/>
    </source>
</evidence>
<evidence type="ECO:0000256" key="2">
    <source>
        <dbReference type="ARBA" id="ARBA00004664"/>
    </source>
</evidence>
<evidence type="ECO:0000313" key="12">
    <source>
        <dbReference type="Proteomes" id="UP001057291"/>
    </source>
</evidence>
<sequence>MSVKIKICGIMDHAAARAAVHQSVTHLGFVFASSKRQVNAATARAIGEGIPEYIKRVGVFVNAPLNELVRIGQEANLSVYQLHGDESPELCRILKEMTGKEVWKAWRVRNNADDHMIERYGSAVDAILLDSYRAGQLGGTGQVFHWGCIPEFRRRLGTVPLFVAGGLTVANVSALISHYRPDGVDVSSGVELNGQKCPHLIERFVKKVRESA</sequence>
<keyword evidence="5 9" id="KW-0028">Amino-acid biosynthesis</keyword>
<comment type="caution">
    <text evidence="11">The sequence shown here is derived from an EMBL/GenBank/DDBJ whole genome shotgun (WGS) entry which is preliminary data.</text>
</comment>
<reference evidence="11" key="1">
    <citation type="journal article" date="2023" name="Int. J. Syst. Evol. Microbiol.">
        <title>Collibacillus ludicampi gen. nov., sp. nov., a new soil bacterium of the family Alicyclobacillaceae.</title>
        <authorList>
            <person name="Jojima T."/>
            <person name="Ioku Y."/>
            <person name="Fukuta Y."/>
            <person name="Shirasaka N."/>
            <person name="Matsumura Y."/>
            <person name="Mori M."/>
        </authorList>
    </citation>
    <scope>NUCLEOTIDE SEQUENCE</scope>
    <source>
        <strain evidence="11">TP075</strain>
    </source>
</reference>
<dbReference type="Proteomes" id="UP001057291">
    <property type="component" value="Unassembled WGS sequence"/>
</dbReference>
<dbReference type="PANTHER" id="PTHR42894">
    <property type="entry name" value="N-(5'-PHOSPHORIBOSYL)ANTHRANILATE ISOMERASE"/>
    <property type="match status" value="1"/>
</dbReference>
<dbReference type="InterPro" id="IPR044643">
    <property type="entry name" value="TrpF_fam"/>
</dbReference>
<dbReference type="InterPro" id="IPR001240">
    <property type="entry name" value="PRAI_dom"/>
</dbReference>
<comment type="pathway">
    <text evidence="2 9">Amino-acid biosynthesis; L-tryptophan biosynthesis; L-tryptophan from chorismate: step 3/5.</text>
</comment>
<evidence type="ECO:0000256" key="9">
    <source>
        <dbReference type="HAMAP-Rule" id="MF_00135"/>
    </source>
</evidence>
<evidence type="ECO:0000256" key="5">
    <source>
        <dbReference type="ARBA" id="ARBA00022605"/>
    </source>
</evidence>
<evidence type="ECO:0000256" key="4">
    <source>
        <dbReference type="ARBA" id="ARBA00022272"/>
    </source>
</evidence>
<keyword evidence="6 9" id="KW-0822">Tryptophan biosynthesis</keyword>
<evidence type="ECO:0000256" key="1">
    <source>
        <dbReference type="ARBA" id="ARBA00001164"/>
    </source>
</evidence>
<name>A0AAV4LL99_9BACL</name>
<keyword evidence="8 9" id="KW-0413">Isomerase</keyword>
<organism evidence="11 12">
    <name type="scientific">Collibacillus ludicampi</name>
    <dbReference type="NCBI Taxonomy" id="2771369"/>
    <lineage>
        <taxon>Bacteria</taxon>
        <taxon>Bacillati</taxon>
        <taxon>Bacillota</taxon>
        <taxon>Bacilli</taxon>
        <taxon>Bacillales</taxon>
        <taxon>Alicyclobacillaceae</taxon>
        <taxon>Collibacillus</taxon>
    </lineage>
</organism>
<protein>
    <recommendedName>
        <fullName evidence="4 9">N-(5'-phosphoribosyl)anthranilate isomerase</fullName>
        <shortName evidence="9">PRAI</shortName>
        <ecNumber evidence="3 9">5.3.1.24</ecNumber>
    </recommendedName>
</protein>
<dbReference type="Gene3D" id="3.20.20.70">
    <property type="entry name" value="Aldolase class I"/>
    <property type="match status" value="1"/>
</dbReference>
<evidence type="ECO:0000256" key="7">
    <source>
        <dbReference type="ARBA" id="ARBA00023141"/>
    </source>
</evidence>
<evidence type="ECO:0000256" key="8">
    <source>
        <dbReference type="ARBA" id="ARBA00023235"/>
    </source>
</evidence>
<dbReference type="SUPFAM" id="SSF51366">
    <property type="entry name" value="Ribulose-phoshate binding barrel"/>
    <property type="match status" value="1"/>
</dbReference>
<comment type="similarity">
    <text evidence="9">Belongs to the TrpF family.</text>
</comment>
<dbReference type="InterPro" id="IPR011060">
    <property type="entry name" value="RibuloseP-bd_barrel"/>
</dbReference>
<dbReference type="GO" id="GO:0000162">
    <property type="term" value="P:L-tryptophan biosynthetic process"/>
    <property type="evidence" value="ECO:0007669"/>
    <property type="project" value="UniProtKB-UniRule"/>
</dbReference>
<evidence type="ECO:0000256" key="3">
    <source>
        <dbReference type="ARBA" id="ARBA00012572"/>
    </source>
</evidence>
<dbReference type="InterPro" id="IPR013785">
    <property type="entry name" value="Aldolase_TIM"/>
</dbReference>
<evidence type="ECO:0000259" key="10">
    <source>
        <dbReference type="Pfam" id="PF00697"/>
    </source>
</evidence>
<proteinExistence type="inferred from homology"/>
<dbReference type="EMBL" id="BOQE01000001">
    <property type="protein sequence ID" value="GIM48174.1"/>
    <property type="molecule type" value="Genomic_DNA"/>
</dbReference>
<dbReference type="PANTHER" id="PTHR42894:SF1">
    <property type="entry name" value="N-(5'-PHOSPHORIBOSYL)ANTHRANILATE ISOMERASE"/>
    <property type="match status" value="1"/>
</dbReference>
<dbReference type="HAMAP" id="MF_00135">
    <property type="entry name" value="PRAI"/>
    <property type="match status" value="1"/>
</dbReference>